<keyword evidence="3" id="KW-1185">Reference proteome</keyword>
<dbReference type="EMBL" id="LNIX01000037">
    <property type="protein sequence ID" value="OXA39740.1"/>
    <property type="molecule type" value="Genomic_DNA"/>
</dbReference>
<name>A0A226D3V1_FOLCA</name>
<reference evidence="2 3" key="1">
    <citation type="submission" date="2015-12" db="EMBL/GenBank/DDBJ databases">
        <title>The genome of Folsomia candida.</title>
        <authorList>
            <person name="Faddeeva A."/>
            <person name="Derks M.F."/>
            <person name="Anvar Y."/>
            <person name="Smit S."/>
            <person name="Van Straalen N."/>
            <person name="Roelofs D."/>
        </authorList>
    </citation>
    <scope>NUCLEOTIDE SEQUENCE [LARGE SCALE GENOMIC DNA]</scope>
    <source>
        <strain evidence="2 3">VU population</strain>
        <tissue evidence="2">Whole body</tissue>
    </source>
</reference>
<feature type="region of interest" description="Disordered" evidence="1">
    <location>
        <begin position="274"/>
        <end position="307"/>
    </location>
</feature>
<accession>A0A226D3V1</accession>
<feature type="compositionally biased region" description="Basic and acidic residues" evidence="1">
    <location>
        <begin position="298"/>
        <end position="307"/>
    </location>
</feature>
<evidence type="ECO:0000313" key="2">
    <source>
        <dbReference type="EMBL" id="OXA39740.1"/>
    </source>
</evidence>
<gene>
    <name evidence="2" type="ORF">Fcan01_25516</name>
</gene>
<dbReference type="Proteomes" id="UP000198287">
    <property type="component" value="Unassembled WGS sequence"/>
</dbReference>
<protein>
    <submittedName>
        <fullName evidence="2">Uncharacterized protein</fullName>
    </submittedName>
</protein>
<dbReference type="AlphaFoldDB" id="A0A226D3V1"/>
<proteinExistence type="predicted"/>
<evidence type="ECO:0000256" key="1">
    <source>
        <dbReference type="SAM" id="MobiDB-lite"/>
    </source>
</evidence>
<evidence type="ECO:0000313" key="3">
    <source>
        <dbReference type="Proteomes" id="UP000198287"/>
    </source>
</evidence>
<sequence length="307" mass="33715">MNPSPIRLRPPNPESGTYDSLLLRICPSKARAPESCSLGFKSGQIGIRETRNVESWKRHFMRVGEDGKFVGQWLFDHAILTTFKINGKDIAYGGLDGPDLSAAVNQSFEYELRGGGQYPLENWIAHRYLAIAQSSGAALFPQVFFVGPDFFDGMGAGSQQAGDKWKAYTDLTNYLGGLVGWVWVGPQLGIRDSLRTIRLRTSFHPRTKEELDSSTRSVVTPTANLNITVGMNLVIELHRETSTTPWPSIMQMIAAKYEPPYLANPLFEDASTSSASVVEGPYPDSAPTHEQYVPGKLTDGKVAEGGT</sequence>
<comment type="caution">
    <text evidence="2">The sequence shown here is derived from an EMBL/GenBank/DDBJ whole genome shotgun (WGS) entry which is preliminary data.</text>
</comment>
<organism evidence="2 3">
    <name type="scientific">Folsomia candida</name>
    <name type="common">Springtail</name>
    <dbReference type="NCBI Taxonomy" id="158441"/>
    <lineage>
        <taxon>Eukaryota</taxon>
        <taxon>Metazoa</taxon>
        <taxon>Ecdysozoa</taxon>
        <taxon>Arthropoda</taxon>
        <taxon>Hexapoda</taxon>
        <taxon>Collembola</taxon>
        <taxon>Entomobryomorpha</taxon>
        <taxon>Isotomoidea</taxon>
        <taxon>Isotomidae</taxon>
        <taxon>Proisotominae</taxon>
        <taxon>Folsomia</taxon>
    </lineage>
</organism>